<protein>
    <submittedName>
        <fullName evidence="6">SDR family NAD(P)-dependent oxidoreductase</fullName>
    </submittedName>
</protein>
<accession>A0ABW6RFD0</accession>
<dbReference type="InterPro" id="IPR042099">
    <property type="entry name" value="ANL_N_sf"/>
</dbReference>
<dbReference type="Pfam" id="PF00550">
    <property type="entry name" value="PP-binding"/>
    <property type="match status" value="1"/>
</dbReference>
<evidence type="ECO:0000256" key="2">
    <source>
        <dbReference type="ARBA" id="ARBA00022450"/>
    </source>
</evidence>
<reference evidence="6 7" key="1">
    <citation type="submission" date="2024-10" db="EMBL/GenBank/DDBJ databases">
        <title>The Natural Products Discovery Center: Release of the First 8490 Sequenced Strains for Exploring Actinobacteria Biosynthetic Diversity.</title>
        <authorList>
            <person name="Kalkreuter E."/>
            <person name="Kautsar S.A."/>
            <person name="Yang D."/>
            <person name="Bader C.D."/>
            <person name="Teijaro C.N."/>
            <person name="Fluegel L."/>
            <person name="Davis C.M."/>
            <person name="Simpson J.R."/>
            <person name="Lauterbach L."/>
            <person name="Steele A.D."/>
            <person name="Gui C."/>
            <person name="Meng S."/>
            <person name="Li G."/>
            <person name="Viehrig K."/>
            <person name="Ye F."/>
            <person name="Su P."/>
            <person name="Kiefer A.F."/>
            <person name="Nichols A."/>
            <person name="Cepeda A.J."/>
            <person name="Yan W."/>
            <person name="Fan B."/>
            <person name="Jiang Y."/>
            <person name="Adhikari A."/>
            <person name="Zheng C.-J."/>
            <person name="Schuster L."/>
            <person name="Cowan T.M."/>
            <person name="Smanski M.J."/>
            <person name="Chevrette M.G."/>
            <person name="De Carvalho L.P.S."/>
            <person name="Shen B."/>
        </authorList>
    </citation>
    <scope>NUCLEOTIDE SEQUENCE [LARGE SCALE GENOMIC DNA]</scope>
    <source>
        <strain evidence="6 7">NPDC003029</strain>
    </source>
</reference>
<dbReference type="InterPro" id="IPR036291">
    <property type="entry name" value="NAD(P)-bd_dom_sf"/>
</dbReference>
<dbReference type="EMBL" id="JBIAPK010000004">
    <property type="protein sequence ID" value="MFF3340208.1"/>
    <property type="molecule type" value="Genomic_DNA"/>
</dbReference>
<dbReference type="SMART" id="SM00823">
    <property type="entry name" value="PKS_PP"/>
    <property type="match status" value="1"/>
</dbReference>
<organism evidence="6 7">
    <name type="scientific">Streptomyces flavidovirens</name>
    <dbReference type="NCBI Taxonomy" id="67298"/>
    <lineage>
        <taxon>Bacteria</taxon>
        <taxon>Bacillati</taxon>
        <taxon>Actinomycetota</taxon>
        <taxon>Actinomycetes</taxon>
        <taxon>Kitasatosporales</taxon>
        <taxon>Streptomycetaceae</taxon>
        <taxon>Streptomyces</taxon>
    </lineage>
</organism>
<comment type="caution">
    <text evidence="6">The sequence shown here is derived from an EMBL/GenBank/DDBJ whole genome shotgun (WGS) entry which is preliminary data.</text>
</comment>
<dbReference type="InterPro" id="IPR000873">
    <property type="entry name" value="AMP-dep_synth/lig_dom"/>
</dbReference>
<dbReference type="SUPFAM" id="SSF56801">
    <property type="entry name" value="Acetyl-CoA synthetase-like"/>
    <property type="match status" value="1"/>
</dbReference>
<evidence type="ECO:0000313" key="7">
    <source>
        <dbReference type="Proteomes" id="UP001601976"/>
    </source>
</evidence>
<evidence type="ECO:0000313" key="6">
    <source>
        <dbReference type="EMBL" id="MFF3340208.1"/>
    </source>
</evidence>
<dbReference type="InterPro" id="IPR009081">
    <property type="entry name" value="PP-bd_ACP"/>
</dbReference>
<dbReference type="InterPro" id="IPR057326">
    <property type="entry name" value="KR_dom"/>
</dbReference>
<feature type="region of interest" description="Disordered" evidence="4">
    <location>
        <begin position="49"/>
        <end position="70"/>
    </location>
</feature>
<dbReference type="PANTHER" id="PTHR22754:SF32">
    <property type="entry name" value="DISCO-INTERACTING PROTEIN 2"/>
    <property type="match status" value="1"/>
</dbReference>
<dbReference type="InterPro" id="IPR045851">
    <property type="entry name" value="AMP-bd_C_sf"/>
</dbReference>
<dbReference type="Gene3D" id="3.40.50.12780">
    <property type="entry name" value="N-terminal domain of ligase-like"/>
    <property type="match status" value="1"/>
</dbReference>
<keyword evidence="7" id="KW-1185">Reference proteome</keyword>
<evidence type="ECO:0000256" key="3">
    <source>
        <dbReference type="ARBA" id="ARBA00022553"/>
    </source>
</evidence>
<dbReference type="Pfam" id="PF00501">
    <property type="entry name" value="AMP-binding"/>
    <property type="match status" value="1"/>
</dbReference>
<dbReference type="Gene3D" id="3.40.50.720">
    <property type="entry name" value="NAD(P)-binding Rossmann-like Domain"/>
    <property type="match status" value="1"/>
</dbReference>
<dbReference type="Gene3D" id="3.30.300.30">
    <property type="match status" value="1"/>
</dbReference>
<feature type="domain" description="Carrier" evidence="5">
    <location>
        <begin position="1202"/>
        <end position="1275"/>
    </location>
</feature>
<sequence>MSTSASTAGTSFPATAATPFSLETIAGIAAGAAGVQDAAAVYDRRLRAPGANRTASGPGTGGVPAGTDVPADRPALVHGPEPVLPPDAVATLPQALARAARVAPGRGTTYLLPDGSTDRQTYAELYEEARRMLGGLRRHGLAPGDTVLLQCADSRTFVTAWWACVLGGFLPTPVAPAPEYATDNAAVRKLVAAWGLLGRPPVIADPGLLEGVRSLAARLPGGEALRVLAADTLFDPEPADWSVPDPDALIVNLLTSGSTGTPKCVQHRHRTIVARSYAAIAANGFTEHDVSLNWMPLDHVGGMIMFNLRDVFLTCEHVNVRTESVIRRPLLWLDCLDRFRATSTWAPNFAFSLVCQRAEEITAGSWDLSRLTNICNAGEAVVARTARRFVELLAPHALPADAMVPCWGMSETSSGVTYTRMHRDDPAVGTISLEPASLDGGLRELPAGTPGAVVVTEVGAPVPGVALRIVDPKGEVLPEGRVGRLHVSGSTVLNGYAHNERANLESFTDDGWFDTGDLGFLRDGLLFLTGRQKNMVIVNGANFPAHEIEAVVEQVPGVLPACSAVAGVPDEDTGTDALVVFFVPDTDDVPALVDAIRSALARDLALRPAYLVPVTGQEFPRQNGGKVQRERLLEGWRDGRFDDRCYGGEADGAVPDSPSGDEAGIPALAVAWEPAGTPLRQRPAGPLVAMVSGTAPDWLDRLADVQVPVGADPVELARALEQAFEGAGGQLTDDRAGEDRGLVPQVLFVAAGDPAAAPADGDAGVPAQFLAVASALSRVRPDAELTVFTRGAAQAAPGDLVVPGRAGLTALVRTARSERLLARTAMIDAPADADAAALAALAGRQHDSDVVAVRDGKPLQQRLRTVPLPEVFDVPTDVLPRGGTCLLTGGLGGLGRTVAEHLVVAHGARLLIVGRTPEARLDTEARDALEILSAVGEVRYRAADVADPDALARVVVEAEASWGRGLDLVLHLAGAAVAAQWESLSEHELRTESAEWLDRMLRPKAGGCVAVDRLLATRPDTVVVLFSSVNGLFGGTGFGAYAAANAVLDGWAQRWAATGRRAQSLAWSMWDGPGMNHGSPLVAAARHRGLTLIDPARGTLALLGALRAGPVHLLIGADPANEQIKTLLAADQLRGGTIAVAVVPEPGEDPQRVRAAVSAQLTGQGIFARVVVTSRIERDRSGSPDPAAVLAALGAGGAGYVAPDGQLEVLVAKAAAEVLGVSQVGRDESFFSLGCDSIRAVQLAEALSNHLGDRVTVGSLYESPTVRSLAAGIAG</sequence>
<gene>
    <name evidence="6" type="ORF">ACFYWW_15940</name>
</gene>
<evidence type="ECO:0000256" key="1">
    <source>
        <dbReference type="ARBA" id="ARBA00006432"/>
    </source>
</evidence>
<comment type="similarity">
    <text evidence="1">Belongs to the ATP-dependent AMP-binding enzyme family.</text>
</comment>
<dbReference type="InterPro" id="IPR020806">
    <property type="entry name" value="PKS_PP-bd"/>
</dbReference>
<dbReference type="InterPro" id="IPR013968">
    <property type="entry name" value="PKS_KR"/>
</dbReference>
<dbReference type="Pfam" id="PF08659">
    <property type="entry name" value="KR"/>
    <property type="match status" value="1"/>
</dbReference>
<dbReference type="SUPFAM" id="SSF51735">
    <property type="entry name" value="NAD(P)-binding Rossmann-fold domains"/>
    <property type="match status" value="2"/>
</dbReference>
<dbReference type="Proteomes" id="UP001601976">
    <property type="component" value="Unassembled WGS sequence"/>
</dbReference>
<keyword evidence="3" id="KW-0597">Phosphoprotein</keyword>
<dbReference type="SMART" id="SM01294">
    <property type="entry name" value="PKS_PP_betabranch"/>
    <property type="match status" value="1"/>
</dbReference>
<proteinExistence type="inferred from homology"/>
<name>A0ABW6RFD0_9ACTN</name>
<dbReference type="PANTHER" id="PTHR22754">
    <property type="entry name" value="DISCO-INTERACTING PROTEIN 2 DIP2 -RELATED"/>
    <property type="match status" value="1"/>
</dbReference>
<dbReference type="Gene3D" id="1.10.1200.10">
    <property type="entry name" value="ACP-like"/>
    <property type="match status" value="1"/>
</dbReference>
<dbReference type="PROSITE" id="PS50075">
    <property type="entry name" value="CARRIER"/>
    <property type="match status" value="1"/>
</dbReference>
<keyword evidence="2" id="KW-0596">Phosphopantetheine</keyword>
<dbReference type="RefSeq" id="WP_387895959.1">
    <property type="nucleotide sequence ID" value="NZ_JBIAPK010000004.1"/>
</dbReference>
<dbReference type="SMART" id="SM00822">
    <property type="entry name" value="PKS_KR"/>
    <property type="match status" value="1"/>
</dbReference>
<dbReference type="InterPro" id="IPR036736">
    <property type="entry name" value="ACP-like_sf"/>
</dbReference>
<dbReference type="SUPFAM" id="SSF47336">
    <property type="entry name" value="ACP-like"/>
    <property type="match status" value="1"/>
</dbReference>
<evidence type="ECO:0000259" key="5">
    <source>
        <dbReference type="PROSITE" id="PS50075"/>
    </source>
</evidence>
<evidence type="ECO:0000256" key="4">
    <source>
        <dbReference type="SAM" id="MobiDB-lite"/>
    </source>
</evidence>